<dbReference type="Proteomes" id="UP000295361">
    <property type="component" value="Unassembled WGS sequence"/>
</dbReference>
<dbReference type="GO" id="GO:0005198">
    <property type="term" value="F:structural molecule activity"/>
    <property type="evidence" value="ECO:0007669"/>
    <property type="project" value="InterPro"/>
</dbReference>
<accession>A0A4R6QIA2</accession>
<reference evidence="1 2" key="1">
    <citation type="submission" date="2019-03" db="EMBL/GenBank/DDBJ databases">
        <title>Genomic Encyclopedia of Type Strains, Phase IV (KMG-IV): sequencing the most valuable type-strain genomes for metagenomic binning, comparative biology and taxonomic classification.</title>
        <authorList>
            <person name="Goeker M."/>
        </authorList>
    </citation>
    <scope>NUCLEOTIDE SEQUENCE [LARGE SCALE GENOMIC DNA]</scope>
    <source>
        <strain evidence="1 2">DSM 16998</strain>
    </source>
</reference>
<organism evidence="1 2">
    <name type="scientific">Roseateles toxinivorans</name>
    <dbReference type="NCBI Taxonomy" id="270368"/>
    <lineage>
        <taxon>Bacteria</taxon>
        <taxon>Pseudomonadati</taxon>
        <taxon>Pseudomonadota</taxon>
        <taxon>Betaproteobacteria</taxon>
        <taxon>Burkholderiales</taxon>
        <taxon>Sphaerotilaceae</taxon>
        <taxon>Roseateles</taxon>
    </lineage>
</organism>
<dbReference type="NCBIfam" id="TIGR02241">
    <property type="entry name" value="conserved hypothetical phage tail region protein"/>
    <property type="match status" value="1"/>
</dbReference>
<dbReference type="PANTHER" id="PTHR38009">
    <property type="entry name" value="CONSERVED HYPOTHETICAL PHAGE TAIL PROTEIN"/>
    <property type="match status" value="1"/>
</dbReference>
<dbReference type="InterPro" id="IPR010667">
    <property type="entry name" value="Phage_T4_Gp19"/>
</dbReference>
<sequence length="162" mass="17849">MMSNPGAARDAPLGVFNFHVSFARDEVEGDGGSETIALCQGAFAEVTGLEATMEPRAIREGGRNWGQHQRAGQISFATVVFKRGITAARDLWWWFELMGSGTYAARLRADIEIRDIEGQRVMGWTLRHALPVKFKTADLNARGSDVGVEELHVVHEGLEHSI</sequence>
<dbReference type="InterPro" id="IPR011747">
    <property type="entry name" value="CHP02241"/>
</dbReference>
<name>A0A4R6QIA2_9BURK</name>
<dbReference type="EMBL" id="SNXS01000013">
    <property type="protein sequence ID" value="TDP61352.1"/>
    <property type="molecule type" value="Genomic_DNA"/>
</dbReference>
<dbReference type="RefSeq" id="WP_243748469.1">
    <property type="nucleotide sequence ID" value="NZ_SNXS01000013.1"/>
</dbReference>
<keyword evidence="2" id="KW-1185">Reference proteome</keyword>
<dbReference type="AlphaFoldDB" id="A0A4R6QIA2"/>
<dbReference type="Pfam" id="PF06841">
    <property type="entry name" value="Phage_T4_gp19"/>
    <property type="match status" value="1"/>
</dbReference>
<gene>
    <name evidence="1" type="ORF">DES47_11335</name>
</gene>
<evidence type="ECO:0000313" key="2">
    <source>
        <dbReference type="Proteomes" id="UP000295361"/>
    </source>
</evidence>
<evidence type="ECO:0000313" key="1">
    <source>
        <dbReference type="EMBL" id="TDP61352.1"/>
    </source>
</evidence>
<protein>
    <submittedName>
        <fullName evidence="1">Phage tail-like protein</fullName>
    </submittedName>
</protein>
<dbReference type="InParanoid" id="A0A4R6QIA2"/>
<proteinExistence type="predicted"/>
<comment type="caution">
    <text evidence="1">The sequence shown here is derived from an EMBL/GenBank/DDBJ whole genome shotgun (WGS) entry which is preliminary data.</text>
</comment>
<dbReference type="PANTHER" id="PTHR38009:SF1">
    <property type="entry name" value="CONSERVED HYPOTHETICAL PHAGE TAIL PROTEIN"/>
    <property type="match status" value="1"/>
</dbReference>